<dbReference type="SUPFAM" id="SSF54680">
    <property type="entry name" value="Pyrimidine nucleoside phosphorylase C-terminal domain"/>
    <property type="match status" value="1"/>
</dbReference>
<dbReference type="HAMAP" id="MF_01628">
    <property type="entry name" value="Thymid_phosp"/>
    <property type="match status" value="1"/>
</dbReference>
<evidence type="ECO:0000256" key="6">
    <source>
        <dbReference type="ARBA" id="ARBA00048550"/>
    </source>
</evidence>
<dbReference type="InterPro" id="IPR035902">
    <property type="entry name" value="Nuc_phospho_transferase"/>
</dbReference>
<evidence type="ECO:0000256" key="7">
    <source>
        <dbReference type="HAMAP-Rule" id="MF_01628"/>
    </source>
</evidence>
<dbReference type="InterPro" id="IPR000312">
    <property type="entry name" value="Glycosyl_Trfase_fam3"/>
</dbReference>
<dbReference type="NCBIfam" id="TIGR02644">
    <property type="entry name" value="Y_phosphoryl"/>
    <property type="match status" value="1"/>
</dbReference>
<sequence>MFLIQEIIRQKRDGQVLTDEQICFFVNGISDNTISDGQVAAFAMATYFHGMNINERIALTGAMRDSGDVLDWKNLDLNGPIVDKHSTGGVGDLVSLVLGPIIAACGGYVPMISGRGLGHTGGTLDKLDAIKGYQTQVSNEKFRQVVKDVGVAIIGQSANLAPADKRLYATRDVTATVESLDLITASILSKKLACGLDALVMDVKAGNGAVMKDYQNSVALAKSIVEVANGAGVKTSCLITDMSQVLANSAGNALEVKEAILFLTGEYRSPKLTKVIYALADEMLIVSGLAANQSQAEKMRTVSLNSGAAAEKFAKMITQLGGPTDLLEKPNKYLPQANIIKPIYAKQSGFLTAMDTRAMGMAVVSLGGGRSHINDKLDYSVGLNQIASLGMKLDQATPICYVHASNENAFQLIENQLQNAIVVGEDMAKEIPSIYQSISLQDVIH</sequence>
<dbReference type="GO" id="GO:0005829">
    <property type="term" value="C:cytosol"/>
    <property type="evidence" value="ECO:0007669"/>
    <property type="project" value="TreeGrafter"/>
</dbReference>
<evidence type="ECO:0000259" key="8">
    <source>
        <dbReference type="SMART" id="SM00941"/>
    </source>
</evidence>
<comment type="pathway">
    <text evidence="7">Pyrimidine metabolism; dTMP biosynthesis via salvage pathway; dTMP from thymine: step 1/2.</text>
</comment>
<protein>
    <recommendedName>
        <fullName evidence="3 7">Thymidine phosphorylase</fullName>
        <ecNumber evidence="3 7">2.4.2.4</ecNumber>
    </recommendedName>
    <alternativeName>
        <fullName evidence="7">TdRPase</fullName>
    </alternativeName>
</protein>
<dbReference type="PIRSF" id="PIRSF000478">
    <property type="entry name" value="TP_PyNP"/>
    <property type="match status" value="1"/>
</dbReference>
<dbReference type="FunFam" id="3.40.1030.10:FF:000001">
    <property type="entry name" value="Thymidine phosphorylase"/>
    <property type="match status" value="1"/>
</dbReference>
<dbReference type="InterPro" id="IPR017872">
    <property type="entry name" value="Pyrmidine_PPase_CS"/>
</dbReference>
<keyword evidence="4 7" id="KW-0328">Glycosyltransferase</keyword>
<dbReference type="GO" id="GO:0006206">
    <property type="term" value="P:pyrimidine nucleobase metabolic process"/>
    <property type="evidence" value="ECO:0007669"/>
    <property type="project" value="InterPro"/>
</dbReference>
<dbReference type="GO" id="GO:0004645">
    <property type="term" value="F:1,4-alpha-oligoglucan phosphorylase activity"/>
    <property type="evidence" value="ECO:0007669"/>
    <property type="project" value="InterPro"/>
</dbReference>
<evidence type="ECO:0000313" key="9">
    <source>
        <dbReference type="EMBL" id="SFC83170.1"/>
    </source>
</evidence>
<dbReference type="Gene3D" id="3.40.1030.10">
    <property type="entry name" value="Nucleoside phosphorylase/phosphoribosyltransferase catalytic domain"/>
    <property type="match status" value="1"/>
</dbReference>
<dbReference type="SMART" id="SM00941">
    <property type="entry name" value="PYNP_C"/>
    <property type="match status" value="1"/>
</dbReference>
<name>A0A1I1MNP9_9GAMM</name>
<dbReference type="NCBIfam" id="TIGR02643">
    <property type="entry name" value="T_phosphoryl"/>
    <property type="match status" value="1"/>
</dbReference>
<feature type="domain" description="Pyrimidine nucleoside phosphorylase C-terminal" evidence="8">
    <location>
        <begin position="350"/>
        <end position="424"/>
    </location>
</feature>
<comment type="subunit">
    <text evidence="2 7">Homodimer.</text>
</comment>
<dbReference type="PANTHER" id="PTHR10515">
    <property type="entry name" value="THYMIDINE PHOSPHORYLASE"/>
    <property type="match status" value="1"/>
</dbReference>
<evidence type="ECO:0000256" key="2">
    <source>
        <dbReference type="ARBA" id="ARBA00011738"/>
    </source>
</evidence>
<dbReference type="InterPro" id="IPR036566">
    <property type="entry name" value="PYNP-like_C_sf"/>
</dbReference>
<dbReference type="InterPro" id="IPR017459">
    <property type="entry name" value="Glycosyl_Trfase_fam3_N_dom"/>
</dbReference>
<dbReference type="SUPFAM" id="SSF47648">
    <property type="entry name" value="Nucleoside phosphorylase/phosphoribosyltransferase N-terminal domain"/>
    <property type="match status" value="1"/>
</dbReference>
<comment type="function">
    <text evidence="7">The enzymes which catalyze the reversible phosphorolysis of pyrimidine nucleosides are involved in the degradation of these compounds and in their utilization as carbon and energy sources, or in the rescue of pyrimidine bases for nucleotide synthesis.</text>
</comment>
<dbReference type="EC" id="2.4.2.4" evidence="3 7"/>
<dbReference type="InterPro" id="IPR018090">
    <property type="entry name" value="Pyrmidine_PPas_bac/euk"/>
</dbReference>
<dbReference type="EMBL" id="FOLO01000019">
    <property type="protein sequence ID" value="SFC83170.1"/>
    <property type="molecule type" value="Genomic_DNA"/>
</dbReference>
<dbReference type="InterPro" id="IPR013102">
    <property type="entry name" value="PYNP_C"/>
</dbReference>
<dbReference type="GO" id="GO:0009032">
    <property type="term" value="F:thymidine phosphorylase activity"/>
    <property type="evidence" value="ECO:0007669"/>
    <property type="project" value="UniProtKB-UniRule"/>
</dbReference>
<evidence type="ECO:0000256" key="3">
    <source>
        <dbReference type="ARBA" id="ARBA00011892"/>
    </source>
</evidence>
<dbReference type="AlphaFoldDB" id="A0A1I1MNP9"/>
<dbReference type="NCBIfam" id="NF004490">
    <property type="entry name" value="PRK05820.1"/>
    <property type="match status" value="1"/>
</dbReference>
<dbReference type="PROSITE" id="PS00647">
    <property type="entry name" value="THYMID_PHOSPHORYLASE"/>
    <property type="match status" value="1"/>
</dbReference>
<dbReference type="UniPathway" id="UPA00578">
    <property type="reaction ID" value="UER00638"/>
</dbReference>
<comment type="catalytic activity">
    <reaction evidence="6 7">
        <text>thymidine + phosphate = 2-deoxy-alpha-D-ribose 1-phosphate + thymine</text>
        <dbReference type="Rhea" id="RHEA:16037"/>
        <dbReference type="ChEBI" id="CHEBI:17748"/>
        <dbReference type="ChEBI" id="CHEBI:17821"/>
        <dbReference type="ChEBI" id="CHEBI:43474"/>
        <dbReference type="ChEBI" id="CHEBI:57259"/>
        <dbReference type="EC" id="2.4.2.4"/>
    </reaction>
</comment>
<dbReference type="GO" id="GO:0046104">
    <property type="term" value="P:thymidine metabolic process"/>
    <property type="evidence" value="ECO:0007669"/>
    <property type="project" value="UniProtKB-UniRule"/>
</dbReference>
<organism evidence="9 10">
    <name type="scientific">Pseudoalteromonas denitrificans DSM 6059</name>
    <dbReference type="NCBI Taxonomy" id="1123010"/>
    <lineage>
        <taxon>Bacteria</taxon>
        <taxon>Pseudomonadati</taxon>
        <taxon>Pseudomonadota</taxon>
        <taxon>Gammaproteobacteria</taxon>
        <taxon>Alteromonadales</taxon>
        <taxon>Pseudoalteromonadaceae</taxon>
        <taxon>Pseudoalteromonas</taxon>
    </lineage>
</organism>
<dbReference type="InterPro" id="IPR000053">
    <property type="entry name" value="Thymidine/pyrmidine_PPase"/>
</dbReference>
<dbReference type="InterPro" id="IPR013465">
    <property type="entry name" value="Thymidine_Pase"/>
</dbReference>
<dbReference type="Pfam" id="PF02885">
    <property type="entry name" value="Glycos_trans_3N"/>
    <property type="match status" value="1"/>
</dbReference>
<dbReference type="PANTHER" id="PTHR10515:SF0">
    <property type="entry name" value="THYMIDINE PHOSPHORYLASE"/>
    <property type="match status" value="1"/>
</dbReference>
<reference evidence="9 10" key="1">
    <citation type="submission" date="2016-10" db="EMBL/GenBank/DDBJ databases">
        <authorList>
            <person name="de Groot N.N."/>
        </authorList>
    </citation>
    <scope>NUCLEOTIDE SEQUENCE [LARGE SCALE GENOMIC DNA]</scope>
    <source>
        <strain evidence="9 10">DSM 6059</strain>
    </source>
</reference>
<keyword evidence="10" id="KW-1185">Reference proteome</keyword>
<dbReference type="InterPro" id="IPR036320">
    <property type="entry name" value="Glycosyl_Trfase_fam3_N_dom_sf"/>
</dbReference>
<evidence type="ECO:0000256" key="5">
    <source>
        <dbReference type="ARBA" id="ARBA00022679"/>
    </source>
</evidence>
<dbReference type="STRING" id="1123010.SAMN02745724_02664"/>
<dbReference type="RefSeq" id="WP_091984628.1">
    <property type="nucleotide sequence ID" value="NZ_FOLO01000019.1"/>
</dbReference>
<keyword evidence="5 7" id="KW-0808">Transferase</keyword>
<proteinExistence type="inferred from homology"/>
<evidence type="ECO:0000313" key="10">
    <source>
        <dbReference type="Proteomes" id="UP000198862"/>
    </source>
</evidence>
<comment type="similarity">
    <text evidence="1 7">Belongs to the thymidine/pyrimidine-nucleoside phosphorylase family.</text>
</comment>
<dbReference type="SUPFAM" id="SSF52418">
    <property type="entry name" value="Nucleoside phosphorylase/phosphoribosyltransferase catalytic domain"/>
    <property type="match status" value="1"/>
</dbReference>
<evidence type="ECO:0000256" key="1">
    <source>
        <dbReference type="ARBA" id="ARBA00006915"/>
    </source>
</evidence>
<dbReference type="Gene3D" id="1.20.970.10">
    <property type="entry name" value="Transferase, Pyrimidine Nucleoside Phosphorylase, Chain C"/>
    <property type="match status" value="1"/>
</dbReference>
<dbReference type="Gene3D" id="3.90.1170.30">
    <property type="entry name" value="Pyrimidine nucleoside phosphorylase-like, C-terminal domain"/>
    <property type="match status" value="1"/>
</dbReference>
<gene>
    <name evidence="7" type="primary">deoA</name>
    <name evidence="9" type="ORF">SAMN02745724_02664</name>
</gene>
<dbReference type="Pfam" id="PF07831">
    <property type="entry name" value="PYNP_C"/>
    <property type="match status" value="1"/>
</dbReference>
<dbReference type="Pfam" id="PF00591">
    <property type="entry name" value="Glycos_transf_3"/>
    <property type="match status" value="1"/>
</dbReference>
<accession>A0A1I1MNP9</accession>
<dbReference type="OrthoDB" id="9763887at2"/>
<evidence type="ECO:0000256" key="4">
    <source>
        <dbReference type="ARBA" id="ARBA00022676"/>
    </source>
</evidence>
<dbReference type="Proteomes" id="UP000198862">
    <property type="component" value="Unassembled WGS sequence"/>
</dbReference>